<gene>
    <name evidence="1" type="ORF">K435DRAFT_784230</name>
</gene>
<accession>A0A4S8L460</accession>
<sequence length="176" mass="19990">MTSPLQCLVTLESFSIAIREIDPSPYLALLTSVPSLSLTHVRLQTYIDIEGLFKLGRVLFEENSAQHWKAIDSLLGDKNRFPVFQSLTITVIITFLDLDGGRDLYLTFAATVMDNNEAREMEDMDTDESVNRTSRQVAGLLEKALARLKERGLLHVKVEKQAGQIDWDKSGFWKWD</sequence>
<proteinExistence type="predicted"/>
<name>A0A4S8L460_DENBC</name>
<dbReference type="EMBL" id="ML179670">
    <property type="protein sequence ID" value="THU83327.1"/>
    <property type="molecule type" value="Genomic_DNA"/>
</dbReference>
<reference evidence="1 2" key="1">
    <citation type="journal article" date="2019" name="Nat. Ecol. Evol.">
        <title>Megaphylogeny resolves global patterns of mushroom evolution.</title>
        <authorList>
            <person name="Varga T."/>
            <person name="Krizsan K."/>
            <person name="Foldi C."/>
            <person name="Dima B."/>
            <person name="Sanchez-Garcia M."/>
            <person name="Sanchez-Ramirez S."/>
            <person name="Szollosi G.J."/>
            <person name="Szarkandi J.G."/>
            <person name="Papp V."/>
            <person name="Albert L."/>
            <person name="Andreopoulos W."/>
            <person name="Angelini C."/>
            <person name="Antonin V."/>
            <person name="Barry K.W."/>
            <person name="Bougher N.L."/>
            <person name="Buchanan P."/>
            <person name="Buyck B."/>
            <person name="Bense V."/>
            <person name="Catcheside P."/>
            <person name="Chovatia M."/>
            <person name="Cooper J."/>
            <person name="Damon W."/>
            <person name="Desjardin D."/>
            <person name="Finy P."/>
            <person name="Geml J."/>
            <person name="Haridas S."/>
            <person name="Hughes K."/>
            <person name="Justo A."/>
            <person name="Karasinski D."/>
            <person name="Kautmanova I."/>
            <person name="Kiss B."/>
            <person name="Kocsube S."/>
            <person name="Kotiranta H."/>
            <person name="LaButti K.M."/>
            <person name="Lechner B.E."/>
            <person name="Liimatainen K."/>
            <person name="Lipzen A."/>
            <person name="Lukacs Z."/>
            <person name="Mihaltcheva S."/>
            <person name="Morgado L.N."/>
            <person name="Niskanen T."/>
            <person name="Noordeloos M.E."/>
            <person name="Ohm R.A."/>
            <person name="Ortiz-Santana B."/>
            <person name="Ovrebo C."/>
            <person name="Racz N."/>
            <person name="Riley R."/>
            <person name="Savchenko A."/>
            <person name="Shiryaev A."/>
            <person name="Soop K."/>
            <person name="Spirin V."/>
            <person name="Szebenyi C."/>
            <person name="Tomsovsky M."/>
            <person name="Tulloss R.E."/>
            <person name="Uehling J."/>
            <person name="Grigoriev I.V."/>
            <person name="Vagvolgyi C."/>
            <person name="Papp T."/>
            <person name="Martin F.M."/>
            <person name="Miettinen O."/>
            <person name="Hibbett D.S."/>
            <person name="Nagy L.G."/>
        </authorList>
    </citation>
    <scope>NUCLEOTIDE SEQUENCE [LARGE SCALE GENOMIC DNA]</scope>
    <source>
        <strain evidence="1 2">CBS 962.96</strain>
    </source>
</reference>
<evidence type="ECO:0000313" key="2">
    <source>
        <dbReference type="Proteomes" id="UP000297245"/>
    </source>
</evidence>
<dbReference type="AlphaFoldDB" id="A0A4S8L460"/>
<evidence type="ECO:0000313" key="1">
    <source>
        <dbReference type="EMBL" id="THU83327.1"/>
    </source>
</evidence>
<keyword evidence="2" id="KW-1185">Reference proteome</keyword>
<organism evidence="1 2">
    <name type="scientific">Dendrothele bispora (strain CBS 962.96)</name>
    <dbReference type="NCBI Taxonomy" id="1314807"/>
    <lineage>
        <taxon>Eukaryota</taxon>
        <taxon>Fungi</taxon>
        <taxon>Dikarya</taxon>
        <taxon>Basidiomycota</taxon>
        <taxon>Agaricomycotina</taxon>
        <taxon>Agaricomycetes</taxon>
        <taxon>Agaricomycetidae</taxon>
        <taxon>Agaricales</taxon>
        <taxon>Agaricales incertae sedis</taxon>
        <taxon>Dendrothele</taxon>
    </lineage>
</organism>
<protein>
    <recommendedName>
        <fullName evidence="3">Winged helix DNA-binding domain-containing protein</fullName>
    </recommendedName>
</protein>
<evidence type="ECO:0008006" key="3">
    <source>
        <dbReference type="Google" id="ProtNLM"/>
    </source>
</evidence>
<dbReference type="Proteomes" id="UP000297245">
    <property type="component" value="Unassembled WGS sequence"/>
</dbReference>